<dbReference type="Proteomes" id="UP000199045">
    <property type="component" value="Unassembled WGS sequence"/>
</dbReference>
<sequence>MATTTTTAASFFREAFPRVTLAKRNALRKGKKVPYMLAEDCIIKYISVMSDHGFKTEAGLTFSCNGLLSRKITVSEDFIEEEVTEFLEEARAAFAISHPGRPVMTRLIFGIYTEELLNDSRIGLTEAEKNERRERVTVFIVPYVLPVDEEMPALRAVAPSAEKAMFFGPGDFVYDFGGLQP</sequence>
<proteinExistence type="predicted"/>
<dbReference type="RefSeq" id="WP_089828630.1">
    <property type="nucleotide sequence ID" value="NZ_FNBN01000001.1"/>
</dbReference>
<dbReference type="AlphaFoldDB" id="A0A1G7HIS9"/>
<name>A0A1G7HIS9_CHIFI</name>
<dbReference type="STRING" id="104663.SAMN04488121_101484"/>
<organism evidence="1 2">
    <name type="scientific">Chitinophaga filiformis</name>
    <name type="common">Myxococcus filiformis</name>
    <name type="synonym">Flexibacter filiformis</name>
    <dbReference type="NCBI Taxonomy" id="104663"/>
    <lineage>
        <taxon>Bacteria</taxon>
        <taxon>Pseudomonadati</taxon>
        <taxon>Bacteroidota</taxon>
        <taxon>Chitinophagia</taxon>
        <taxon>Chitinophagales</taxon>
        <taxon>Chitinophagaceae</taxon>
        <taxon>Chitinophaga</taxon>
    </lineage>
</organism>
<gene>
    <name evidence="1" type="ORF">SAMN04488121_101484</name>
</gene>
<protein>
    <submittedName>
        <fullName evidence="1">Uncharacterized protein</fullName>
    </submittedName>
</protein>
<dbReference type="OrthoDB" id="9827482at2"/>
<evidence type="ECO:0000313" key="2">
    <source>
        <dbReference type="Proteomes" id="UP000199045"/>
    </source>
</evidence>
<accession>A0A1G7HIS9</accession>
<reference evidence="1 2" key="1">
    <citation type="submission" date="2016-10" db="EMBL/GenBank/DDBJ databases">
        <authorList>
            <person name="de Groot N.N."/>
        </authorList>
    </citation>
    <scope>NUCLEOTIDE SEQUENCE [LARGE SCALE GENOMIC DNA]</scope>
    <source>
        <strain evidence="1 2">DSM 527</strain>
    </source>
</reference>
<dbReference type="EMBL" id="FNBN01000001">
    <property type="protein sequence ID" value="SDF00233.1"/>
    <property type="molecule type" value="Genomic_DNA"/>
</dbReference>
<evidence type="ECO:0000313" key="1">
    <source>
        <dbReference type="EMBL" id="SDF00233.1"/>
    </source>
</evidence>